<comment type="caution">
    <text evidence="1">The sequence shown here is derived from an EMBL/GenBank/DDBJ whole genome shotgun (WGS) entry which is preliminary data.</text>
</comment>
<dbReference type="Gramene" id="OMO58769">
    <property type="protein sequence ID" value="OMO58769"/>
    <property type="gene ID" value="CCACVL1_25362"/>
</dbReference>
<evidence type="ECO:0000313" key="2">
    <source>
        <dbReference type="Proteomes" id="UP000188268"/>
    </source>
</evidence>
<protein>
    <submittedName>
        <fullName evidence="1">Uncharacterized protein</fullName>
    </submittedName>
</protein>
<sequence length="28" mass="3340">MECFAELADWTNEIVWFGFGRPITLQQH</sequence>
<dbReference type="AlphaFoldDB" id="A0A1R3GL47"/>
<name>A0A1R3GL47_COCAP</name>
<dbReference type="EMBL" id="AWWV01014145">
    <property type="protein sequence ID" value="OMO58769.1"/>
    <property type="molecule type" value="Genomic_DNA"/>
</dbReference>
<proteinExistence type="predicted"/>
<dbReference type="Proteomes" id="UP000188268">
    <property type="component" value="Unassembled WGS sequence"/>
</dbReference>
<organism evidence="1 2">
    <name type="scientific">Corchorus capsularis</name>
    <name type="common">Jute</name>
    <dbReference type="NCBI Taxonomy" id="210143"/>
    <lineage>
        <taxon>Eukaryota</taxon>
        <taxon>Viridiplantae</taxon>
        <taxon>Streptophyta</taxon>
        <taxon>Embryophyta</taxon>
        <taxon>Tracheophyta</taxon>
        <taxon>Spermatophyta</taxon>
        <taxon>Magnoliopsida</taxon>
        <taxon>eudicotyledons</taxon>
        <taxon>Gunneridae</taxon>
        <taxon>Pentapetalae</taxon>
        <taxon>rosids</taxon>
        <taxon>malvids</taxon>
        <taxon>Malvales</taxon>
        <taxon>Malvaceae</taxon>
        <taxon>Grewioideae</taxon>
        <taxon>Apeibeae</taxon>
        <taxon>Corchorus</taxon>
    </lineage>
</organism>
<gene>
    <name evidence="1" type="ORF">CCACVL1_25362</name>
</gene>
<evidence type="ECO:0000313" key="1">
    <source>
        <dbReference type="EMBL" id="OMO58769.1"/>
    </source>
</evidence>
<keyword evidence="2" id="KW-1185">Reference proteome</keyword>
<accession>A0A1R3GL47</accession>
<reference evidence="1 2" key="1">
    <citation type="submission" date="2013-09" db="EMBL/GenBank/DDBJ databases">
        <title>Corchorus capsularis genome sequencing.</title>
        <authorList>
            <person name="Alam M."/>
            <person name="Haque M.S."/>
            <person name="Islam M.S."/>
            <person name="Emdad E.M."/>
            <person name="Islam M.M."/>
            <person name="Ahmed B."/>
            <person name="Halim A."/>
            <person name="Hossen Q.M.M."/>
            <person name="Hossain M.Z."/>
            <person name="Ahmed R."/>
            <person name="Khan M.M."/>
            <person name="Islam R."/>
            <person name="Rashid M.M."/>
            <person name="Khan S.A."/>
            <person name="Rahman M.S."/>
            <person name="Alam M."/>
        </authorList>
    </citation>
    <scope>NUCLEOTIDE SEQUENCE [LARGE SCALE GENOMIC DNA]</scope>
    <source>
        <strain evidence="2">cv. CVL-1</strain>
        <tissue evidence="1">Whole seedling</tissue>
    </source>
</reference>